<evidence type="ECO:0000313" key="19">
    <source>
        <dbReference type="Proteomes" id="UP000265040"/>
    </source>
</evidence>
<dbReference type="InterPro" id="IPR027417">
    <property type="entry name" value="P-loop_NTPase"/>
</dbReference>
<dbReference type="GO" id="GO:0005829">
    <property type="term" value="C:cytosol"/>
    <property type="evidence" value="ECO:0007669"/>
    <property type="project" value="UniProtKB-SubCell"/>
</dbReference>
<evidence type="ECO:0000256" key="1">
    <source>
        <dbReference type="ARBA" id="ARBA00004173"/>
    </source>
</evidence>
<evidence type="ECO:0000256" key="16">
    <source>
        <dbReference type="SAM" id="MobiDB-lite"/>
    </source>
</evidence>
<dbReference type="GO" id="GO:0005794">
    <property type="term" value="C:Golgi apparatus"/>
    <property type="evidence" value="ECO:0007669"/>
    <property type="project" value="UniProtKB-SubCell"/>
</dbReference>
<dbReference type="FunFam" id="3.40.50.300:FF:000536">
    <property type="entry name" value="GTPase IMAP family member 8"/>
    <property type="match status" value="1"/>
</dbReference>
<dbReference type="PANTHER" id="PTHR10903">
    <property type="entry name" value="GTPASE, IMAP FAMILY MEMBER-RELATED"/>
    <property type="match status" value="1"/>
</dbReference>
<feature type="region of interest" description="Disordered" evidence="16">
    <location>
        <begin position="285"/>
        <end position="320"/>
    </location>
</feature>
<reference evidence="18" key="1">
    <citation type="submission" date="2021-04" db="EMBL/GenBank/DDBJ databases">
        <authorList>
            <consortium name="Wellcome Sanger Institute Data Sharing"/>
        </authorList>
    </citation>
    <scope>NUCLEOTIDE SEQUENCE [LARGE SCALE GENOMIC DNA]</scope>
</reference>
<dbReference type="GO" id="GO:0005739">
    <property type="term" value="C:mitochondrion"/>
    <property type="evidence" value="ECO:0007669"/>
    <property type="project" value="UniProtKB-SubCell"/>
</dbReference>
<keyword evidence="9" id="KW-0256">Endoplasmic reticulum</keyword>
<evidence type="ECO:0000256" key="14">
    <source>
        <dbReference type="ARBA" id="ARBA00073539"/>
    </source>
</evidence>
<dbReference type="SUPFAM" id="SSF52540">
    <property type="entry name" value="P-loop containing nucleoside triphosphate hydrolases"/>
    <property type="match status" value="1"/>
</dbReference>
<evidence type="ECO:0000256" key="4">
    <source>
        <dbReference type="ARBA" id="ARBA00004555"/>
    </source>
</evidence>
<comment type="subcellular location">
    <subcellularLocation>
        <location evidence="3">Cytoplasm</location>
        <location evidence="3">Cytosol</location>
    </subcellularLocation>
    <subcellularLocation>
        <location evidence="2">Endoplasmic reticulum</location>
    </subcellularLocation>
    <subcellularLocation>
        <location evidence="4">Golgi apparatus</location>
    </subcellularLocation>
    <subcellularLocation>
        <location evidence="1">Mitochondrion</location>
    </subcellularLocation>
</comment>
<comment type="function">
    <text evidence="13">Exerts an anti-apoptotic effect in the immune system and is involved in responses to infections.</text>
</comment>
<organism evidence="18 19">
    <name type="scientific">Anabas testudineus</name>
    <name type="common">Climbing perch</name>
    <name type="synonym">Anthias testudineus</name>
    <dbReference type="NCBI Taxonomy" id="64144"/>
    <lineage>
        <taxon>Eukaryota</taxon>
        <taxon>Metazoa</taxon>
        <taxon>Chordata</taxon>
        <taxon>Craniata</taxon>
        <taxon>Vertebrata</taxon>
        <taxon>Euteleostomi</taxon>
        <taxon>Actinopterygii</taxon>
        <taxon>Neopterygii</taxon>
        <taxon>Teleostei</taxon>
        <taxon>Neoteleostei</taxon>
        <taxon>Acanthomorphata</taxon>
        <taxon>Anabantaria</taxon>
        <taxon>Anabantiformes</taxon>
        <taxon>Anabantoidei</taxon>
        <taxon>Anabantidae</taxon>
        <taxon>Anabas</taxon>
    </lineage>
</organism>
<reference evidence="18" key="2">
    <citation type="submission" date="2025-08" db="UniProtKB">
        <authorList>
            <consortium name="Ensembl"/>
        </authorList>
    </citation>
    <scope>IDENTIFICATION</scope>
</reference>
<evidence type="ECO:0000256" key="3">
    <source>
        <dbReference type="ARBA" id="ARBA00004514"/>
    </source>
</evidence>
<keyword evidence="6" id="KW-0963">Cytoplasm</keyword>
<keyword evidence="10" id="KW-0333">Golgi apparatus</keyword>
<dbReference type="PROSITE" id="PS51720">
    <property type="entry name" value="G_AIG1"/>
    <property type="match status" value="1"/>
</dbReference>
<comment type="similarity">
    <text evidence="5">Belongs to the TRAFAC class TrmE-Era-EngA-EngB-Septin-like GTPase superfamily. AIG1/Toc34/Toc159-like paraseptin GTPase family. IAN subfamily.</text>
</comment>
<dbReference type="GO" id="GO:0005525">
    <property type="term" value="F:GTP binding"/>
    <property type="evidence" value="ECO:0007669"/>
    <property type="project" value="UniProtKB-KW"/>
</dbReference>
<dbReference type="InParanoid" id="A0A7N6BQC1"/>
<dbReference type="InterPro" id="IPR006703">
    <property type="entry name" value="G_AIG1"/>
</dbReference>
<keyword evidence="8" id="KW-0547">Nucleotide-binding</keyword>
<dbReference type="Proteomes" id="UP000265040">
    <property type="component" value="Chromosome 9"/>
</dbReference>
<evidence type="ECO:0000256" key="13">
    <source>
        <dbReference type="ARBA" id="ARBA00056809"/>
    </source>
</evidence>
<dbReference type="PANTHER" id="PTHR10903:SF188">
    <property type="entry name" value="GTPASE IMAP FAMILY MEMBER 2-LIKE-RELATED"/>
    <property type="match status" value="1"/>
</dbReference>
<keyword evidence="11" id="KW-0496">Mitochondrion</keyword>
<evidence type="ECO:0000256" key="15">
    <source>
        <dbReference type="ARBA" id="ARBA00077278"/>
    </source>
</evidence>
<dbReference type="OrthoDB" id="8954335at2759"/>
<evidence type="ECO:0000256" key="10">
    <source>
        <dbReference type="ARBA" id="ARBA00023034"/>
    </source>
</evidence>
<evidence type="ECO:0000256" key="12">
    <source>
        <dbReference type="ARBA" id="ARBA00023134"/>
    </source>
</evidence>
<evidence type="ECO:0000256" key="8">
    <source>
        <dbReference type="ARBA" id="ARBA00022741"/>
    </source>
</evidence>
<evidence type="ECO:0000256" key="7">
    <source>
        <dbReference type="ARBA" id="ARBA00022737"/>
    </source>
</evidence>
<keyword evidence="7" id="KW-0677">Repeat</keyword>
<proteinExistence type="inferred from homology"/>
<name>A0A7N6BQC1_ANATE</name>
<evidence type="ECO:0000256" key="2">
    <source>
        <dbReference type="ARBA" id="ARBA00004240"/>
    </source>
</evidence>
<dbReference type="CDD" id="cd01852">
    <property type="entry name" value="AIG1"/>
    <property type="match status" value="1"/>
</dbReference>
<dbReference type="Gene3D" id="3.40.50.300">
    <property type="entry name" value="P-loop containing nucleotide triphosphate hydrolases"/>
    <property type="match status" value="1"/>
</dbReference>
<accession>A0A7N6BQC1</accession>
<dbReference type="Pfam" id="PF04548">
    <property type="entry name" value="AIG1"/>
    <property type="match status" value="1"/>
</dbReference>
<keyword evidence="12" id="KW-0342">GTP-binding</keyword>
<evidence type="ECO:0000256" key="5">
    <source>
        <dbReference type="ARBA" id="ARBA00008535"/>
    </source>
</evidence>
<dbReference type="Ensembl" id="ENSATET00000062364.1">
    <property type="protein sequence ID" value="ENSATEP00000064342.1"/>
    <property type="gene ID" value="ENSATEG00000027609.1"/>
</dbReference>
<keyword evidence="19" id="KW-1185">Reference proteome</keyword>
<sequence>MVVITHEEDETSFSVQQLLTDCGGRRYSIVENNHKILMEKIENIVSENRGSFLTLTEETEKTKLEPIKPSLRIVLIGKTGCGKSSSGNTIVGRKEFKAELSQTSVTKQCQKAQSEVNGRRVVVVDTPGLFHSTLSNEQVNDEMVKCISLLAPEPHVFLLVLQIGRLTPEEKETLKLIKEGFGKNSEKFTIVLLTGGDKLEHEELSIEEYIKTKCDDSFKRLISDCGGRYHVFNNYDKNNHVQVSELIEKIDTMVKRNGGSCFTNETLQEAEARKLRDELKEMEENIKRENEQRKKEQKIRKEEDRKKRQQQEMKQQEWAEETHKELIRRHHEAWEKEEQEWWKIENKKMNRKNRKKQKTMQEKLKNIVKIKARVLLLC</sequence>
<evidence type="ECO:0000256" key="6">
    <source>
        <dbReference type="ARBA" id="ARBA00022490"/>
    </source>
</evidence>
<evidence type="ECO:0000313" key="18">
    <source>
        <dbReference type="Ensembl" id="ENSATEP00000064342.1"/>
    </source>
</evidence>
<dbReference type="FunCoup" id="A0A7N6BQC1">
    <property type="interactions" value="59"/>
</dbReference>
<protein>
    <recommendedName>
        <fullName evidence="14">GTPase IMAP family member 8</fullName>
    </recommendedName>
    <alternativeName>
        <fullName evidence="15">Immune-associated nucleotide-binding protein 9</fullName>
    </alternativeName>
</protein>
<dbReference type="GeneTree" id="ENSGT01120000271858"/>
<dbReference type="AlphaFoldDB" id="A0A7N6BQC1"/>
<evidence type="ECO:0000256" key="9">
    <source>
        <dbReference type="ARBA" id="ARBA00022824"/>
    </source>
</evidence>
<evidence type="ECO:0000259" key="17">
    <source>
        <dbReference type="PROSITE" id="PS51720"/>
    </source>
</evidence>
<reference evidence="18" key="3">
    <citation type="submission" date="2025-09" db="UniProtKB">
        <authorList>
            <consortium name="Ensembl"/>
        </authorList>
    </citation>
    <scope>IDENTIFICATION</scope>
</reference>
<dbReference type="InterPro" id="IPR045058">
    <property type="entry name" value="GIMA/IAN/Toc"/>
</dbReference>
<feature type="domain" description="AIG1-type G" evidence="17">
    <location>
        <begin position="68"/>
        <end position="271"/>
    </location>
</feature>
<dbReference type="GO" id="GO:0005783">
    <property type="term" value="C:endoplasmic reticulum"/>
    <property type="evidence" value="ECO:0007669"/>
    <property type="project" value="UniProtKB-SubCell"/>
</dbReference>
<evidence type="ECO:0000256" key="11">
    <source>
        <dbReference type="ARBA" id="ARBA00023128"/>
    </source>
</evidence>